<reference evidence="2 3" key="1">
    <citation type="journal article" date="2013" name="Genome Announc.">
        <title>Draft Genome Sequence of Rhodococcus opacus Strain M213 Shows a Diverse Catabolic Potential.</title>
        <authorList>
            <person name="Pathak A."/>
            <person name="Green S.J."/>
            <person name="Ogram A."/>
            <person name="Chauhan A."/>
        </authorList>
    </citation>
    <scope>NUCLEOTIDE SEQUENCE [LARGE SCALE GENOMIC DNA]</scope>
    <source>
        <strain evidence="2 3">M213</strain>
    </source>
</reference>
<organism evidence="2 3">
    <name type="scientific">Rhodococcus opacus M213</name>
    <dbReference type="NCBI Taxonomy" id="1129896"/>
    <lineage>
        <taxon>Bacteria</taxon>
        <taxon>Bacillati</taxon>
        <taxon>Actinomycetota</taxon>
        <taxon>Actinomycetes</taxon>
        <taxon>Mycobacteriales</taxon>
        <taxon>Nocardiaceae</taxon>
        <taxon>Rhodococcus</taxon>
    </lineage>
</organism>
<evidence type="ECO:0000313" key="2">
    <source>
        <dbReference type="EMBL" id="EKT84373.1"/>
    </source>
</evidence>
<evidence type="ECO:0000256" key="1">
    <source>
        <dbReference type="SAM" id="MobiDB-lite"/>
    </source>
</evidence>
<accession>K8XRS4</accession>
<proteinExistence type="predicted"/>
<sequence length="24" mass="2647">MALLKDPAEGTQTYSCGPERLLPR</sequence>
<comment type="caution">
    <text evidence="2">The sequence shown here is derived from an EMBL/GenBank/DDBJ whole genome shotgun (WGS) entry which is preliminary data.</text>
</comment>
<gene>
    <name evidence="2" type="ORF">WSS_A02345</name>
</gene>
<name>K8XRS4_RHOOP</name>
<dbReference type="AlphaFoldDB" id="K8XRS4"/>
<evidence type="ECO:0000313" key="3">
    <source>
        <dbReference type="Proteomes" id="UP000005951"/>
    </source>
</evidence>
<protein>
    <submittedName>
        <fullName evidence="2">Uncharacterized protein</fullName>
    </submittedName>
</protein>
<feature type="region of interest" description="Disordered" evidence="1">
    <location>
        <begin position="1"/>
        <end position="24"/>
    </location>
</feature>
<dbReference type="EMBL" id="AJYC02000009">
    <property type="protein sequence ID" value="EKT84373.1"/>
    <property type="molecule type" value="Genomic_DNA"/>
</dbReference>
<dbReference type="Proteomes" id="UP000005951">
    <property type="component" value="Unassembled WGS sequence"/>
</dbReference>